<name>A0A176YCF0_9BRAD</name>
<feature type="compositionally biased region" description="Basic and acidic residues" evidence="1">
    <location>
        <begin position="28"/>
        <end position="59"/>
    </location>
</feature>
<comment type="caution">
    <text evidence="2">The sequence shown here is derived from an EMBL/GenBank/DDBJ whole genome shotgun (WGS) entry which is preliminary data.</text>
</comment>
<sequence>MAESEELMSKERPNDDPRHQNDWGSHAQTEKPWKGNPEKEQRSGEAKLDLEKWHESKTH</sequence>
<dbReference type="EMBL" id="LUUB01000092">
    <property type="protein sequence ID" value="OAF02903.1"/>
    <property type="molecule type" value="Genomic_DNA"/>
</dbReference>
<feature type="compositionally biased region" description="Basic and acidic residues" evidence="1">
    <location>
        <begin position="7"/>
        <end position="21"/>
    </location>
</feature>
<evidence type="ECO:0000256" key="1">
    <source>
        <dbReference type="SAM" id="MobiDB-lite"/>
    </source>
</evidence>
<evidence type="ECO:0000313" key="3">
    <source>
        <dbReference type="Proteomes" id="UP000076959"/>
    </source>
</evidence>
<dbReference type="STRING" id="1505087.AYJ54_25175"/>
<keyword evidence="3" id="KW-1185">Reference proteome</keyword>
<accession>A0A176YCF0</accession>
<reference evidence="2 3" key="1">
    <citation type="submission" date="2016-03" db="EMBL/GenBank/DDBJ databases">
        <title>Draft Genome Sequence of the Strain BR 10245 (Bradyrhizobium sp.) isolated from nodules of Centrolobium paraense.</title>
        <authorList>
            <person name="Simoes-Araujo J.L.Sr."/>
            <person name="Barauna A.C."/>
            <person name="Silva K."/>
            <person name="Zilli J.E."/>
        </authorList>
    </citation>
    <scope>NUCLEOTIDE SEQUENCE [LARGE SCALE GENOMIC DNA]</scope>
    <source>
        <strain evidence="2 3">BR 10245</strain>
    </source>
</reference>
<dbReference type="Proteomes" id="UP000076959">
    <property type="component" value="Unassembled WGS sequence"/>
</dbReference>
<dbReference type="AlphaFoldDB" id="A0A176YCF0"/>
<organism evidence="2 3">
    <name type="scientific">Bradyrhizobium centrolobii</name>
    <dbReference type="NCBI Taxonomy" id="1505087"/>
    <lineage>
        <taxon>Bacteria</taxon>
        <taxon>Pseudomonadati</taxon>
        <taxon>Pseudomonadota</taxon>
        <taxon>Alphaproteobacteria</taxon>
        <taxon>Hyphomicrobiales</taxon>
        <taxon>Nitrobacteraceae</taxon>
        <taxon>Bradyrhizobium</taxon>
    </lineage>
</organism>
<proteinExistence type="predicted"/>
<evidence type="ECO:0000313" key="2">
    <source>
        <dbReference type="EMBL" id="OAF02903.1"/>
    </source>
</evidence>
<protein>
    <submittedName>
        <fullName evidence="2">Uncharacterized protein</fullName>
    </submittedName>
</protein>
<feature type="region of interest" description="Disordered" evidence="1">
    <location>
        <begin position="1"/>
        <end position="59"/>
    </location>
</feature>
<gene>
    <name evidence="2" type="ORF">AYJ54_25175</name>
</gene>